<dbReference type="Proteomes" id="UP000429644">
    <property type="component" value="Unassembled WGS sequence"/>
</dbReference>
<proteinExistence type="predicted"/>
<dbReference type="Gene3D" id="3.10.129.10">
    <property type="entry name" value="Hotdog Thioesterase"/>
    <property type="match status" value="1"/>
</dbReference>
<organism evidence="1 2">
    <name type="scientific">Georgenia ruanii</name>
    <dbReference type="NCBI Taxonomy" id="348442"/>
    <lineage>
        <taxon>Bacteria</taxon>
        <taxon>Bacillati</taxon>
        <taxon>Actinomycetota</taxon>
        <taxon>Actinomycetes</taxon>
        <taxon>Micrococcales</taxon>
        <taxon>Bogoriellaceae</taxon>
        <taxon>Georgenia</taxon>
    </lineage>
</organism>
<dbReference type="SUPFAM" id="SSF54637">
    <property type="entry name" value="Thioesterase/thiol ester dehydrase-isomerase"/>
    <property type="match status" value="1"/>
</dbReference>
<evidence type="ECO:0000313" key="1">
    <source>
        <dbReference type="EMBL" id="MPV89344.1"/>
    </source>
</evidence>
<keyword evidence="2" id="KW-1185">Reference proteome</keyword>
<dbReference type="Pfam" id="PF13279">
    <property type="entry name" value="4HBT_2"/>
    <property type="match status" value="1"/>
</dbReference>
<accession>A0A7J9V053</accession>
<protein>
    <submittedName>
        <fullName evidence="1">Acyl-CoA thioesterase</fullName>
    </submittedName>
</protein>
<reference evidence="1 2" key="1">
    <citation type="submission" date="2019-10" db="EMBL/GenBank/DDBJ databases">
        <title>Georgenia wutianyii sp. nov. and Georgenia yuyongxinii sp. nov. isolated from plateau pika (Ochotona curzoniae) in the Qinghai-Tibet plateau of China.</title>
        <authorList>
            <person name="Tian Z."/>
        </authorList>
    </citation>
    <scope>NUCLEOTIDE SEQUENCE [LARGE SCALE GENOMIC DNA]</scope>
    <source>
        <strain evidence="1 2">JCM 15130</strain>
    </source>
</reference>
<dbReference type="RefSeq" id="WP_193314504.1">
    <property type="nucleotide sequence ID" value="NZ_BAAAOT010000008.1"/>
</dbReference>
<name>A0A7J9V053_9MICO</name>
<dbReference type="AlphaFoldDB" id="A0A7J9V053"/>
<gene>
    <name evidence="1" type="ORF">GB882_11760</name>
</gene>
<sequence length="141" mass="15452">MHSHTVDGTVTWAETDASGRIHNTAVFRWAESAEHALCYRLDPGLAIERIPRRRVEANYHRPLAFRDAYTLTLSVAHLGRTSITYAWTVTSGDELCIEGGHVAVFTDDVGRASPWPETFRAAVSGGPVHHDGISSTNGDQP</sequence>
<dbReference type="InterPro" id="IPR029069">
    <property type="entry name" value="HotDog_dom_sf"/>
</dbReference>
<dbReference type="EMBL" id="WHPD01002537">
    <property type="protein sequence ID" value="MPV89344.1"/>
    <property type="molecule type" value="Genomic_DNA"/>
</dbReference>
<dbReference type="CDD" id="cd00586">
    <property type="entry name" value="4HBT"/>
    <property type="match status" value="1"/>
</dbReference>
<evidence type="ECO:0000313" key="2">
    <source>
        <dbReference type="Proteomes" id="UP000429644"/>
    </source>
</evidence>
<comment type="caution">
    <text evidence="1">The sequence shown here is derived from an EMBL/GenBank/DDBJ whole genome shotgun (WGS) entry which is preliminary data.</text>
</comment>